<evidence type="ECO:0000256" key="1">
    <source>
        <dbReference type="SAM" id="MobiDB-lite"/>
    </source>
</evidence>
<sequence length="134" mass="13945">MPATHVTTGQGDLWTAADLDTVDQPAIRLEAGELHMPPRPRQDADQPGLFDLTPPPEPPSLPYLAADSAPLAEALTGDGYAWLAAVLPEPAPVWCAAHRVPMVLTGAARLVYGCARCDAECLDVEHGGGSAVAA</sequence>
<organism evidence="2 3">
    <name type="scientific">Cryptosporangium phraense</name>
    <dbReference type="NCBI Taxonomy" id="2593070"/>
    <lineage>
        <taxon>Bacteria</taxon>
        <taxon>Bacillati</taxon>
        <taxon>Actinomycetota</taxon>
        <taxon>Actinomycetes</taxon>
        <taxon>Cryptosporangiales</taxon>
        <taxon>Cryptosporangiaceae</taxon>
        <taxon>Cryptosporangium</taxon>
    </lineage>
</organism>
<proteinExistence type="predicted"/>
<accession>A0A545AQY3</accession>
<dbReference type="InParanoid" id="A0A545AQY3"/>
<dbReference type="EMBL" id="VIRS01000011">
    <property type="protein sequence ID" value="TQS43739.1"/>
    <property type="molecule type" value="Genomic_DNA"/>
</dbReference>
<evidence type="ECO:0000313" key="2">
    <source>
        <dbReference type="EMBL" id="TQS43739.1"/>
    </source>
</evidence>
<protein>
    <submittedName>
        <fullName evidence="2">Uncharacterized protein</fullName>
    </submittedName>
</protein>
<gene>
    <name evidence="2" type="ORF">FL583_17025</name>
</gene>
<reference evidence="2 3" key="1">
    <citation type="submission" date="2019-07" db="EMBL/GenBank/DDBJ databases">
        <title>Cryptosporangium phraense sp. nov., isolated from plant litter.</title>
        <authorList>
            <person name="Suriyachadkun C."/>
        </authorList>
    </citation>
    <scope>NUCLEOTIDE SEQUENCE [LARGE SCALE GENOMIC DNA]</scope>
    <source>
        <strain evidence="2 3">A-T 5661</strain>
    </source>
</reference>
<dbReference type="Proteomes" id="UP000317982">
    <property type="component" value="Unassembled WGS sequence"/>
</dbReference>
<dbReference type="OrthoDB" id="5198640at2"/>
<keyword evidence="3" id="KW-1185">Reference proteome</keyword>
<comment type="caution">
    <text evidence="2">The sequence shown here is derived from an EMBL/GenBank/DDBJ whole genome shotgun (WGS) entry which is preliminary data.</text>
</comment>
<feature type="region of interest" description="Disordered" evidence="1">
    <location>
        <begin position="31"/>
        <end position="60"/>
    </location>
</feature>
<name>A0A545AQY3_9ACTN</name>
<dbReference type="AlphaFoldDB" id="A0A545AQY3"/>
<evidence type="ECO:0000313" key="3">
    <source>
        <dbReference type="Proteomes" id="UP000317982"/>
    </source>
</evidence>
<dbReference type="RefSeq" id="WP_142705652.1">
    <property type="nucleotide sequence ID" value="NZ_VIRS01000011.1"/>
</dbReference>